<organism evidence="1 2">
    <name type="scientific">Gymnopilus junonius</name>
    <name type="common">Spectacular rustgill mushroom</name>
    <name type="synonym">Gymnopilus spectabilis subsp. junonius</name>
    <dbReference type="NCBI Taxonomy" id="109634"/>
    <lineage>
        <taxon>Eukaryota</taxon>
        <taxon>Fungi</taxon>
        <taxon>Dikarya</taxon>
        <taxon>Basidiomycota</taxon>
        <taxon>Agaricomycotina</taxon>
        <taxon>Agaricomycetes</taxon>
        <taxon>Agaricomycetidae</taxon>
        <taxon>Agaricales</taxon>
        <taxon>Agaricineae</taxon>
        <taxon>Hymenogastraceae</taxon>
        <taxon>Gymnopilus</taxon>
    </lineage>
</organism>
<accession>A0A9P5TKI9</accession>
<dbReference type="EMBL" id="JADNYJ010000090">
    <property type="protein sequence ID" value="KAF8887461.1"/>
    <property type="molecule type" value="Genomic_DNA"/>
</dbReference>
<dbReference type="OrthoDB" id="2891411at2759"/>
<evidence type="ECO:0000313" key="2">
    <source>
        <dbReference type="Proteomes" id="UP000724874"/>
    </source>
</evidence>
<sequence>MYVDLEEHTKLSKEREKERVFNVELVRQLEIITVRDPYLADYVKEINIEVVEFSIKPVLVELARCLSLFPNLRHVKIQVLRTNKAESSLANIVRSVFSKRKYPQIRSVGICDVSYPFLSACPEAHSVSWRWSNFNQFRFKDNFSLQARLPVWPWVEKLQLTIPSAEYLEGNVLYS</sequence>
<evidence type="ECO:0000313" key="1">
    <source>
        <dbReference type="EMBL" id="KAF8887461.1"/>
    </source>
</evidence>
<reference evidence="1" key="1">
    <citation type="submission" date="2020-11" db="EMBL/GenBank/DDBJ databases">
        <authorList>
            <consortium name="DOE Joint Genome Institute"/>
            <person name="Ahrendt S."/>
            <person name="Riley R."/>
            <person name="Andreopoulos W."/>
            <person name="LaButti K."/>
            <person name="Pangilinan J."/>
            <person name="Ruiz-duenas F.J."/>
            <person name="Barrasa J.M."/>
            <person name="Sanchez-Garcia M."/>
            <person name="Camarero S."/>
            <person name="Miyauchi S."/>
            <person name="Serrano A."/>
            <person name="Linde D."/>
            <person name="Babiker R."/>
            <person name="Drula E."/>
            <person name="Ayuso-Fernandez I."/>
            <person name="Pacheco R."/>
            <person name="Padilla G."/>
            <person name="Ferreira P."/>
            <person name="Barriuso J."/>
            <person name="Kellner H."/>
            <person name="Castanera R."/>
            <person name="Alfaro M."/>
            <person name="Ramirez L."/>
            <person name="Pisabarro A.G."/>
            <person name="Kuo A."/>
            <person name="Tritt A."/>
            <person name="Lipzen A."/>
            <person name="He G."/>
            <person name="Yan M."/>
            <person name="Ng V."/>
            <person name="Cullen D."/>
            <person name="Martin F."/>
            <person name="Rosso M.-N."/>
            <person name="Henrissat B."/>
            <person name="Hibbett D."/>
            <person name="Martinez A.T."/>
            <person name="Grigoriev I.V."/>
        </authorList>
    </citation>
    <scope>NUCLEOTIDE SEQUENCE</scope>
    <source>
        <strain evidence="1">AH 44721</strain>
    </source>
</reference>
<protein>
    <submittedName>
        <fullName evidence="1">Uncharacterized protein</fullName>
    </submittedName>
</protein>
<dbReference type="AlphaFoldDB" id="A0A9P5TKI9"/>
<gene>
    <name evidence="1" type="ORF">CPB84DRAFT_1786894</name>
</gene>
<comment type="caution">
    <text evidence="1">The sequence shown here is derived from an EMBL/GenBank/DDBJ whole genome shotgun (WGS) entry which is preliminary data.</text>
</comment>
<keyword evidence="2" id="KW-1185">Reference proteome</keyword>
<proteinExistence type="predicted"/>
<dbReference type="Proteomes" id="UP000724874">
    <property type="component" value="Unassembled WGS sequence"/>
</dbReference>
<name>A0A9P5TKI9_GYMJU</name>